<dbReference type="GO" id="GO:0035036">
    <property type="term" value="P:sperm-egg recognition"/>
    <property type="evidence" value="ECO:0007669"/>
    <property type="project" value="Ensembl"/>
</dbReference>
<dbReference type="GeneTree" id="ENSGT00390000018235"/>
<dbReference type="GO" id="GO:0005789">
    <property type="term" value="C:endoplasmic reticulum membrane"/>
    <property type="evidence" value="ECO:0007669"/>
    <property type="project" value="Ensembl"/>
</dbReference>
<reference evidence="4" key="1">
    <citation type="journal article" date="2011" name="Nature">
        <title>A high-resolution map of human evolutionary constraint using 29 mammals.</title>
        <authorList>
            <person name="Lindblad-Toh K."/>
            <person name="Garber M."/>
            <person name="Zuk O."/>
            <person name="Lin M.F."/>
            <person name="Parker B.J."/>
            <person name="Washietl S."/>
            <person name="Kheradpour P."/>
            <person name="Ernst J."/>
            <person name="Jordan G."/>
            <person name="Mauceli E."/>
            <person name="Ward L.D."/>
            <person name="Lowe C.B."/>
            <person name="Holloway A.K."/>
            <person name="Clamp M."/>
            <person name="Gnerre S."/>
            <person name="Alfoldi J."/>
            <person name="Beal K."/>
            <person name="Chang J."/>
            <person name="Clawson H."/>
            <person name="Cuff J."/>
            <person name="Di Palma F."/>
            <person name="Fitzgerald S."/>
            <person name="Flicek P."/>
            <person name="Guttman M."/>
            <person name="Hubisz M.J."/>
            <person name="Jaffe D.B."/>
            <person name="Jungreis I."/>
            <person name="Kent W.J."/>
            <person name="Kostka D."/>
            <person name="Lara M."/>
            <person name="Martins A.L."/>
            <person name="Massingham T."/>
            <person name="Moltke I."/>
            <person name="Raney B.J."/>
            <person name="Rasmussen M.D."/>
            <person name="Robinson J."/>
            <person name="Stark A."/>
            <person name="Vilella A.J."/>
            <person name="Wen J."/>
            <person name="Xie X."/>
            <person name="Zody M.C."/>
            <person name="Baldwin J."/>
            <person name="Bloom T."/>
            <person name="Chin C.W."/>
            <person name="Heiman D."/>
            <person name="Nicol R."/>
            <person name="Nusbaum C."/>
            <person name="Young S."/>
            <person name="Wilkinson J."/>
            <person name="Worley K.C."/>
            <person name="Kovar C.L."/>
            <person name="Muzny D.M."/>
            <person name="Gibbs R.A."/>
            <person name="Cree A."/>
            <person name="Dihn H.H."/>
            <person name="Fowler G."/>
            <person name="Jhangiani S."/>
            <person name="Joshi V."/>
            <person name="Lee S."/>
            <person name="Lewis L.R."/>
            <person name="Nazareth L.V."/>
            <person name="Okwuonu G."/>
            <person name="Santibanez J."/>
            <person name="Warren W.C."/>
            <person name="Mardis E.R."/>
            <person name="Weinstock G.M."/>
            <person name="Wilson R.K."/>
            <person name="Delehaunty K."/>
            <person name="Dooling D."/>
            <person name="Fronik C."/>
            <person name="Fulton L."/>
            <person name="Fulton B."/>
            <person name="Graves T."/>
            <person name="Minx P."/>
            <person name="Sodergren E."/>
            <person name="Birney E."/>
            <person name="Margulies E.H."/>
            <person name="Herrero J."/>
            <person name="Green E.D."/>
            <person name="Haussler D."/>
            <person name="Siepel A."/>
            <person name="Goldman N."/>
            <person name="Pollard K.S."/>
            <person name="Pedersen J.S."/>
            <person name="Lander E.S."/>
            <person name="Kellis M."/>
        </authorList>
    </citation>
    <scope>NUCLEOTIDE SEQUENCE [LARGE SCALE GENOMIC DNA]</scope>
    <source>
        <strain evidence="4">2N</strain>
    </source>
</reference>
<dbReference type="PANTHER" id="PTHR37872:SF1">
    <property type="entry name" value="PROTEIN FREY 1"/>
    <property type="match status" value="1"/>
</dbReference>
<feature type="signal peptide" evidence="2">
    <location>
        <begin position="1"/>
        <end position="25"/>
    </location>
</feature>
<keyword evidence="4" id="KW-1185">Reference proteome</keyword>
<dbReference type="RefSeq" id="XP_063083909.1">
    <property type="nucleotide sequence ID" value="XM_063227839.1"/>
</dbReference>
<evidence type="ECO:0000256" key="2">
    <source>
        <dbReference type="SAM" id="SignalP"/>
    </source>
</evidence>
<dbReference type="VEuPathDB" id="HostDB:ENSCPOG00000032012"/>
<name>A0A286XNY3_CAVPO</name>
<keyword evidence="2" id="KW-0732">Signal</keyword>
<dbReference type="GO" id="GO:0035437">
    <property type="term" value="P:maintenance of protein localization in endoplasmic reticulum"/>
    <property type="evidence" value="ECO:0007669"/>
    <property type="project" value="Ensembl"/>
</dbReference>
<reference evidence="3" key="2">
    <citation type="submission" date="2025-08" db="UniProtKB">
        <authorList>
            <consortium name="Ensembl"/>
        </authorList>
    </citation>
    <scope>IDENTIFICATION</scope>
    <source>
        <strain evidence="3">2N</strain>
    </source>
</reference>
<dbReference type="Pfam" id="PF15878">
    <property type="entry name" value="Frey"/>
    <property type="match status" value="1"/>
</dbReference>
<dbReference type="InParanoid" id="A0A286XNY3"/>
<protein>
    <submittedName>
        <fullName evidence="3">Frey regulator of sperm-oocyte fusion 1</fullName>
    </submittedName>
</protein>
<dbReference type="Ensembl" id="ENSCPOT00000043396.1">
    <property type="protein sequence ID" value="ENSCPOP00000027196.1"/>
    <property type="gene ID" value="ENSCPOG00000032012.1"/>
</dbReference>
<dbReference type="GO" id="GO:0006487">
    <property type="term" value="P:protein N-linked glycosylation"/>
    <property type="evidence" value="ECO:0007669"/>
    <property type="project" value="Ensembl"/>
</dbReference>
<dbReference type="GO" id="GO:0030674">
    <property type="term" value="F:protein-macromolecule adaptor activity"/>
    <property type="evidence" value="ECO:0007669"/>
    <property type="project" value="Ensembl"/>
</dbReference>
<dbReference type="Proteomes" id="UP000005447">
    <property type="component" value="Unassembled WGS sequence"/>
</dbReference>
<dbReference type="InterPro" id="IPR031748">
    <property type="entry name" value="Frey"/>
</dbReference>
<evidence type="ECO:0000313" key="3">
    <source>
        <dbReference type="Ensembl" id="ENSCPOP00000027196.1"/>
    </source>
</evidence>
<dbReference type="GO" id="GO:0060476">
    <property type="term" value="P:protein localization involved in acrosome reaction"/>
    <property type="evidence" value="ECO:0007669"/>
    <property type="project" value="Ensembl"/>
</dbReference>
<organism evidence="3 4">
    <name type="scientific">Cavia porcellus</name>
    <name type="common">Guinea pig</name>
    <dbReference type="NCBI Taxonomy" id="10141"/>
    <lineage>
        <taxon>Eukaryota</taxon>
        <taxon>Metazoa</taxon>
        <taxon>Chordata</taxon>
        <taxon>Craniata</taxon>
        <taxon>Vertebrata</taxon>
        <taxon>Euteleostomi</taxon>
        <taxon>Mammalia</taxon>
        <taxon>Eutheria</taxon>
        <taxon>Euarchontoglires</taxon>
        <taxon>Glires</taxon>
        <taxon>Rodentia</taxon>
        <taxon>Hystricomorpha</taxon>
        <taxon>Caviidae</taxon>
        <taxon>Cavia</taxon>
    </lineage>
</organism>
<dbReference type="GeneID" id="100724355"/>
<dbReference type="GO" id="GO:0007286">
    <property type="term" value="P:spermatid development"/>
    <property type="evidence" value="ECO:0007669"/>
    <property type="project" value="Ensembl"/>
</dbReference>
<dbReference type="Bgee" id="ENSCPOG00000032012">
    <property type="expression patterns" value="Expressed in testis and 2 other cell types or tissues"/>
</dbReference>
<dbReference type="PANTHER" id="PTHR37872">
    <property type="entry name" value="SIMILAR TO RIKEN CDNA 1700029I15"/>
    <property type="match status" value="1"/>
</dbReference>
<sequence length="103" mass="11706">MVPAMLGPLCPRAGFGFLVLYLVLAARVLCPQPLRPVLEELPASVELVQPLSNLDDDYGLRPRHPRLRHPGRPRPWPLFSLAQQRKRDGPDMADYYYEDARGD</sequence>
<dbReference type="GO" id="GO:0065003">
    <property type="term" value="P:protein-containing complex assembly"/>
    <property type="evidence" value="ECO:0007669"/>
    <property type="project" value="Ensembl"/>
</dbReference>
<feature type="chain" id="PRO_5011706085" evidence="2">
    <location>
        <begin position="26"/>
        <end position="103"/>
    </location>
</feature>
<evidence type="ECO:0000313" key="4">
    <source>
        <dbReference type="Proteomes" id="UP000005447"/>
    </source>
</evidence>
<evidence type="ECO:0000256" key="1">
    <source>
        <dbReference type="SAM" id="MobiDB-lite"/>
    </source>
</evidence>
<dbReference type="GO" id="GO:0007342">
    <property type="term" value="P:fusion of sperm to egg plasma membrane involved in single fertilization"/>
    <property type="evidence" value="ECO:0007669"/>
    <property type="project" value="Ensembl"/>
</dbReference>
<dbReference type="GO" id="GO:0050821">
    <property type="term" value="P:protein stabilization"/>
    <property type="evidence" value="ECO:0007669"/>
    <property type="project" value="Ensembl"/>
</dbReference>
<feature type="region of interest" description="Disordered" evidence="1">
    <location>
        <begin position="59"/>
        <end position="93"/>
    </location>
</feature>
<reference evidence="3" key="3">
    <citation type="submission" date="2025-09" db="UniProtKB">
        <authorList>
            <consortium name="Ensembl"/>
        </authorList>
    </citation>
    <scope>IDENTIFICATION</scope>
    <source>
        <strain evidence="3">2N</strain>
    </source>
</reference>
<dbReference type="EMBL" id="AAKN02046836">
    <property type="status" value="NOT_ANNOTATED_CDS"/>
    <property type="molecule type" value="Genomic_DNA"/>
</dbReference>
<gene>
    <name evidence="3" type="primary">FREY1</name>
</gene>
<dbReference type="AlphaFoldDB" id="A0A286XNY3"/>
<accession>A0A286XNY3</accession>
<proteinExistence type="predicted"/>
<dbReference type="GO" id="GO:0006874">
    <property type="term" value="P:intracellular calcium ion homeostasis"/>
    <property type="evidence" value="ECO:0007669"/>
    <property type="project" value="Ensembl"/>
</dbReference>
<dbReference type="GO" id="GO:0016567">
    <property type="term" value="P:protein ubiquitination"/>
    <property type="evidence" value="ECO:0007669"/>
    <property type="project" value="Ensembl"/>
</dbReference>
<dbReference type="OMA" id="IRPKHPW"/>
<dbReference type="GO" id="GO:0010467">
    <property type="term" value="P:gene expression"/>
    <property type="evidence" value="ECO:0007669"/>
    <property type="project" value="Ensembl"/>
</dbReference>
<feature type="compositionally biased region" description="Basic residues" evidence="1">
    <location>
        <begin position="61"/>
        <end position="72"/>
    </location>
</feature>